<organism evidence="1">
    <name type="scientific">marine metagenome</name>
    <dbReference type="NCBI Taxonomy" id="408172"/>
    <lineage>
        <taxon>unclassified sequences</taxon>
        <taxon>metagenomes</taxon>
        <taxon>ecological metagenomes</taxon>
    </lineage>
</organism>
<dbReference type="EMBL" id="UINC01218100">
    <property type="protein sequence ID" value="SVE44983.1"/>
    <property type="molecule type" value="Genomic_DNA"/>
</dbReference>
<protein>
    <recommendedName>
        <fullName evidence="2">SnoaL-like domain-containing protein</fullName>
    </recommendedName>
</protein>
<dbReference type="AlphaFoldDB" id="A0A383DL03"/>
<gene>
    <name evidence="1" type="ORF">METZ01_LOCUS497837</name>
</gene>
<feature type="non-terminal residue" evidence="1">
    <location>
        <position position="1"/>
    </location>
</feature>
<evidence type="ECO:0000313" key="1">
    <source>
        <dbReference type="EMBL" id="SVE44983.1"/>
    </source>
</evidence>
<reference evidence="1" key="1">
    <citation type="submission" date="2018-05" db="EMBL/GenBank/DDBJ databases">
        <authorList>
            <person name="Lanie J.A."/>
            <person name="Ng W.-L."/>
            <person name="Kazmierczak K.M."/>
            <person name="Andrzejewski T.M."/>
            <person name="Davidsen T.M."/>
            <person name="Wayne K.J."/>
            <person name="Tettelin H."/>
            <person name="Glass J.I."/>
            <person name="Rusch D."/>
            <person name="Podicherti R."/>
            <person name="Tsui H.-C.T."/>
            <person name="Winkler M.E."/>
        </authorList>
    </citation>
    <scope>NUCLEOTIDE SEQUENCE</scope>
</reference>
<sequence length="108" mass="12103">SPIAEAIRHYKLNASGGYVEWSKVPCTEDYRMHVPSMGFDVAGPVEIQEVIFGWLTEIEAKQELVDIVEFGSSVTCYLHISDKDGAVLDIVEVFKIDNTGRVEEIWAL</sequence>
<accession>A0A383DL03</accession>
<proteinExistence type="predicted"/>
<evidence type="ECO:0008006" key="2">
    <source>
        <dbReference type="Google" id="ProtNLM"/>
    </source>
</evidence>
<name>A0A383DL03_9ZZZZ</name>